<accession>A0ABT4QH67</accession>
<proteinExistence type="predicted"/>
<evidence type="ECO:0000313" key="3">
    <source>
        <dbReference type="Proteomes" id="UP001527882"/>
    </source>
</evidence>
<protein>
    <recommendedName>
        <fullName evidence="4">Transposase</fullName>
    </recommendedName>
</protein>
<evidence type="ECO:0000313" key="2">
    <source>
        <dbReference type="EMBL" id="MCZ8516229.1"/>
    </source>
</evidence>
<name>A0ABT4QH67_9BACL</name>
<comment type="caution">
    <text evidence="2">The sequence shown here is derived from an EMBL/GenBank/DDBJ whole genome shotgun (WGS) entry which is preliminary data.</text>
</comment>
<gene>
    <name evidence="2" type="ORF">O9H85_28310</name>
</gene>
<dbReference type="RefSeq" id="WP_269884762.1">
    <property type="nucleotide sequence ID" value="NZ_JAQAGZ010000022.1"/>
</dbReference>
<evidence type="ECO:0008006" key="4">
    <source>
        <dbReference type="Google" id="ProtNLM"/>
    </source>
</evidence>
<dbReference type="Proteomes" id="UP001527882">
    <property type="component" value="Unassembled WGS sequence"/>
</dbReference>
<sequence>MITLTADQRVILLHGQGACPGKLRKGTEEATRTPARRRRGVVEPKVSRLPAVYRQDTG</sequence>
<evidence type="ECO:0000256" key="1">
    <source>
        <dbReference type="SAM" id="MobiDB-lite"/>
    </source>
</evidence>
<reference evidence="2 3" key="1">
    <citation type="submission" date="2022-12" db="EMBL/GenBank/DDBJ databases">
        <title>Draft genome sequence of Paenibacillus sp. dW9.</title>
        <authorList>
            <person name="Choi E.-W."/>
            <person name="Kim D.-U."/>
        </authorList>
    </citation>
    <scope>NUCLEOTIDE SEQUENCE [LARGE SCALE GENOMIC DNA]</scope>
    <source>
        <strain evidence="3">dW9</strain>
    </source>
</reference>
<organism evidence="2 3">
    <name type="scientific">Paenibacillus gyeongsangnamensis</name>
    <dbReference type="NCBI Taxonomy" id="3388067"/>
    <lineage>
        <taxon>Bacteria</taxon>
        <taxon>Bacillati</taxon>
        <taxon>Bacillota</taxon>
        <taxon>Bacilli</taxon>
        <taxon>Bacillales</taxon>
        <taxon>Paenibacillaceae</taxon>
        <taxon>Paenibacillus</taxon>
    </lineage>
</organism>
<keyword evidence="3" id="KW-1185">Reference proteome</keyword>
<feature type="region of interest" description="Disordered" evidence="1">
    <location>
        <begin position="19"/>
        <end position="40"/>
    </location>
</feature>
<dbReference type="EMBL" id="JAQAGZ010000022">
    <property type="protein sequence ID" value="MCZ8516229.1"/>
    <property type="molecule type" value="Genomic_DNA"/>
</dbReference>